<name>A0A7K1LET8_9ACTN</name>
<sequence length="108" mass="11570">MDAYSYTTIQVERDGTADVHVSLHPDEWMSVLCVTGRERAYLSISHAKASVTVCPTRPDAPTAGDLRVARQLAEAFAVYAAEVERLHVLNGASAEAAPDPDSVRDSAA</sequence>
<proteinExistence type="predicted"/>
<dbReference type="Proteomes" id="UP000432015">
    <property type="component" value="Unassembled WGS sequence"/>
</dbReference>
<organism evidence="1 2">
    <name type="scientific">Actinomadura litoris</name>
    <dbReference type="NCBI Taxonomy" id="2678616"/>
    <lineage>
        <taxon>Bacteria</taxon>
        <taxon>Bacillati</taxon>
        <taxon>Actinomycetota</taxon>
        <taxon>Actinomycetes</taxon>
        <taxon>Streptosporangiales</taxon>
        <taxon>Thermomonosporaceae</taxon>
        <taxon>Actinomadura</taxon>
    </lineage>
</organism>
<dbReference type="RefSeq" id="WP_156222930.1">
    <property type="nucleotide sequence ID" value="NZ_WOFH01000029.1"/>
</dbReference>
<protein>
    <submittedName>
        <fullName evidence="1">Uncharacterized protein</fullName>
    </submittedName>
</protein>
<evidence type="ECO:0000313" key="1">
    <source>
        <dbReference type="EMBL" id="MUN42853.1"/>
    </source>
</evidence>
<reference evidence="1 2" key="1">
    <citation type="submission" date="2019-11" db="EMBL/GenBank/DDBJ databases">
        <authorList>
            <person name="Cao P."/>
        </authorList>
    </citation>
    <scope>NUCLEOTIDE SEQUENCE [LARGE SCALE GENOMIC DNA]</scope>
    <source>
        <strain evidence="1 2">NEAU-AAG5</strain>
    </source>
</reference>
<comment type="caution">
    <text evidence="1">The sequence shown here is derived from an EMBL/GenBank/DDBJ whole genome shotgun (WGS) entry which is preliminary data.</text>
</comment>
<dbReference type="AlphaFoldDB" id="A0A7K1LET8"/>
<evidence type="ECO:0000313" key="2">
    <source>
        <dbReference type="Proteomes" id="UP000432015"/>
    </source>
</evidence>
<dbReference type="EMBL" id="WOFH01000029">
    <property type="protein sequence ID" value="MUN42853.1"/>
    <property type="molecule type" value="Genomic_DNA"/>
</dbReference>
<gene>
    <name evidence="1" type="ORF">GNZ18_40625</name>
</gene>
<keyword evidence="2" id="KW-1185">Reference proteome</keyword>
<accession>A0A7K1LET8</accession>